<dbReference type="FunFam" id="1.10.287.130:FF:000002">
    <property type="entry name" value="Two-component osmosensing histidine kinase"/>
    <property type="match status" value="1"/>
</dbReference>
<dbReference type="PROSITE" id="PS50109">
    <property type="entry name" value="HIS_KIN"/>
    <property type="match status" value="1"/>
</dbReference>
<keyword evidence="12 20" id="KW-1133">Transmembrane helix</keyword>
<feature type="compositionally biased region" description="Basic and acidic residues" evidence="21">
    <location>
        <begin position="881"/>
        <end position="892"/>
    </location>
</feature>
<evidence type="ECO:0000256" key="21">
    <source>
        <dbReference type="SAM" id="MobiDB-lite"/>
    </source>
</evidence>
<dbReference type="SUPFAM" id="SSF47384">
    <property type="entry name" value="Homodimeric domain of signal transducing histidine kinase"/>
    <property type="match status" value="1"/>
</dbReference>
<dbReference type="PANTHER" id="PTHR45339">
    <property type="entry name" value="HYBRID SIGNAL TRANSDUCTION HISTIDINE KINASE J"/>
    <property type="match status" value="1"/>
</dbReference>
<evidence type="ECO:0000256" key="20">
    <source>
        <dbReference type="PROSITE-ProRule" id="PRU00244"/>
    </source>
</evidence>
<feature type="transmembrane region" description="Helical" evidence="20">
    <location>
        <begin position="44"/>
        <end position="69"/>
    </location>
</feature>
<dbReference type="NCBIfam" id="TIGR00229">
    <property type="entry name" value="sensory_box"/>
    <property type="match status" value="2"/>
</dbReference>
<dbReference type="RefSeq" id="WP_113033928.1">
    <property type="nucleotide sequence ID" value="NZ_QMFB01000017.1"/>
</dbReference>
<dbReference type="InterPro" id="IPR035965">
    <property type="entry name" value="PAS-like_dom_sf"/>
</dbReference>
<evidence type="ECO:0000256" key="4">
    <source>
        <dbReference type="ARBA" id="ARBA00012438"/>
    </source>
</evidence>
<feature type="transmembrane region" description="Helical" evidence="20">
    <location>
        <begin position="220"/>
        <end position="244"/>
    </location>
</feature>
<keyword evidence="13" id="KW-0902">Two-component regulatory system</keyword>
<dbReference type="PROSITE" id="PS50110">
    <property type="entry name" value="RESPONSE_REGULATORY"/>
    <property type="match status" value="2"/>
</dbReference>
<dbReference type="SUPFAM" id="SSF55874">
    <property type="entry name" value="ATPase domain of HSP90 chaperone/DNA topoisomerase II/histidine kinase"/>
    <property type="match status" value="1"/>
</dbReference>
<dbReference type="PROSITE" id="PS50112">
    <property type="entry name" value="PAS"/>
    <property type="match status" value="1"/>
</dbReference>
<dbReference type="Pfam" id="PF02518">
    <property type="entry name" value="HATPase_c"/>
    <property type="match status" value="1"/>
</dbReference>
<keyword evidence="14 20" id="KW-0472">Membrane</keyword>
<evidence type="ECO:0000256" key="18">
    <source>
        <dbReference type="PROSITE-ProRule" id="PRU00110"/>
    </source>
</evidence>
<dbReference type="PRINTS" id="PR00344">
    <property type="entry name" value="BCTRLSENSOR"/>
</dbReference>
<dbReference type="PROSITE" id="PS50113">
    <property type="entry name" value="PAC"/>
    <property type="match status" value="1"/>
</dbReference>
<comment type="subcellular location">
    <subcellularLocation>
        <location evidence="2">Cell membrane</location>
        <topology evidence="2">Multi-pass membrane protein</topology>
    </subcellularLocation>
</comment>
<evidence type="ECO:0000256" key="14">
    <source>
        <dbReference type="ARBA" id="ARBA00023136"/>
    </source>
</evidence>
<dbReference type="Proteomes" id="UP000250369">
    <property type="component" value="Unassembled WGS sequence"/>
</dbReference>
<dbReference type="GO" id="GO:0000155">
    <property type="term" value="F:phosphorelay sensor kinase activity"/>
    <property type="evidence" value="ECO:0007669"/>
    <property type="project" value="InterPro"/>
</dbReference>
<dbReference type="Pfam" id="PF00989">
    <property type="entry name" value="PAS"/>
    <property type="match status" value="1"/>
</dbReference>
<dbReference type="InterPro" id="IPR005330">
    <property type="entry name" value="MHYT_dom"/>
</dbReference>
<dbReference type="Pfam" id="PF00072">
    <property type="entry name" value="Response_reg"/>
    <property type="match status" value="1"/>
</dbReference>
<evidence type="ECO:0000256" key="6">
    <source>
        <dbReference type="ARBA" id="ARBA00022553"/>
    </source>
</evidence>
<evidence type="ECO:0000259" key="26">
    <source>
        <dbReference type="PROSITE" id="PS50894"/>
    </source>
</evidence>
<feature type="transmembrane region" description="Helical" evidence="20">
    <location>
        <begin position="12"/>
        <end position="32"/>
    </location>
</feature>
<dbReference type="PROSITE" id="PS50894">
    <property type="entry name" value="HPT"/>
    <property type="match status" value="1"/>
</dbReference>
<feature type="modified residue" description="4-aspartylphosphate" evidence="19">
    <location>
        <position position="965"/>
    </location>
</feature>
<dbReference type="InterPro" id="IPR013655">
    <property type="entry name" value="PAS_fold_3"/>
</dbReference>
<keyword evidence="9" id="KW-0547">Nucleotide-binding</keyword>
<dbReference type="CDD" id="cd17546">
    <property type="entry name" value="REC_hyHK_CKI1_RcsC-like"/>
    <property type="match status" value="1"/>
</dbReference>
<feature type="modified residue" description="4-aspartylphosphate" evidence="19">
    <location>
        <position position="810"/>
    </location>
</feature>
<evidence type="ECO:0000259" key="27">
    <source>
        <dbReference type="PROSITE" id="PS50924"/>
    </source>
</evidence>
<evidence type="ECO:0000256" key="1">
    <source>
        <dbReference type="ARBA" id="ARBA00000085"/>
    </source>
</evidence>
<dbReference type="InterPro" id="IPR000014">
    <property type="entry name" value="PAS"/>
</dbReference>
<evidence type="ECO:0000259" key="25">
    <source>
        <dbReference type="PROSITE" id="PS50113"/>
    </source>
</evidence>
<dbReference type="PANTHER" id="PTHR45339:SF1">
    <property type="entry name" value="HYBRID SIGNAL TRANSDUCTION HISTIDINE KINASE J"/>
    <property type="match status" value="1"/>
</dbReference>
<dbReference type="SMART" id="SM00387">
    <property type="entry name" value="HATPase_c"/>
    <property type="match status" value="1"/>
</dbReference>
<dbReference type="InterPro" id="IPR036641">
    <property type="entry name" value="HPT_dom_sf"/>
</dbReference>
<evidence type="ECO:0000313" key="29">
    <source>
        <dbReference type="Proteomes" id="UP000250369"/>
    </source>
</evidence>
<evidence type="ECO:0000256" key="11">
    <source>
        <dbReference type="ARBA" id="ARBA00022840"/>
    </source>
</evidence>
<evidence type="ECO:0000259" key="24">
    <source>
        <dbReference type="PROSITE" id="PS50112"/>
    </source>
</evidence>
<evidence type="ECO:0000256" key="13">
    <source>
        <dbReference type="ARBA" id="ARBA00023012"/>
    </source>
</evidence>
<dbReference type="InterPro" id="IPR004358">
    <property type="entry name" value="Sig_transdc_His_kin-like_C"/>
</dbReference>
<evidence type="ECO:0000256" key="15">
    <source>
        <dbReference type="ARBA" id="ARBA00064003"/>
    </source>
</evidence>
<feature type="transmembrane region" description="Helical" evidence="20">
    <location>
        <begin position="75"/>
        <end position="98"/>
    </location>
</feature>
<dbReference type="FunFam" id="3.30.565.10:FF:000010">
    <property type="entry name" value="Sensor histidine kinase RcsC"/>
    <property type="match status" value="1"/>
</dbReference>
<comment type="caution">
    <text evidence="28">The sequence shown here is derived from an EMBL/GenBank/DDBJ whole genome shotgun (WGS) entry which is preliminary data.</text>
</comment>
<dbReference type="Pfam" id="PF01627">
    <property type="entry name" value="Hpt"/>
    <property type="match status" value="1"/>
</dbReference>
<dbReference type="InterPro" id="IPR003594">
    <property type="entry name" value="HATPase_dom"/>
</dbReference>
<sequence length="1237" mass="136519">MESHVHGTYNIPLVAISIVVSIFTSYSAFNIAERVVFHRGSSRTLWIIVGSCVMGMGIWSMHFIGMLAFHLSFNVIYDSFLVVVSMLLSICAAFAALWLSTRENITTSAFIASGLFMATAITGMHYTGMAAMIIPARIIYNPYVVMLSLLIAVAASFFALLLTFRFRQKSAASPHRVKIAGGFLFGIAIACMHYTGMYAAKFEMLDNKPSEMFALPAVNSFTLAYLIGAAAIFILLLIIFSLYLERKFAVGLAELNEGRYNFIFERNPDIVCLFDTKGRLLRVNPAAVEITGYPEEVLLSTPILELVAPGDQERVKDGFRLVAEGKSQMLEFSLRHRKGCFLHLNTTMVPLIVQGAITDIYTISKNMTEQRKAERALVKSEANLEEAQHIAGIASWDWDIESDTLIVSAEMCRFLGMNPPDLKTALELSVQSVHPDEQQSIKRRLDDVFTQVGEDSFEFRTLLEDGTIRYYYGDIRSEYSSGKPVRMFGYLQDITERKQLEMQLLKATYAKNEFLANMSHEIRTPMNAIVGLSRLVLTTELPEKQREYVNRIQTASRSLSGLIDDILDLSKIEAGRMELEEAPFDLNRVLLDVSDVISLGAADKGLELVFFTAWDVPGQLIGDSLRLKQVLLNLANNAVKFTERGEIVIRVGLLSRSETSATLQFSVEDTGIGFDGELAPKLFQPFSQADGSTTRKFGGTGLGLAISSEIVGLMGGHFQVESKAGEGSSFTFTAVFGLQGEQDSPVWPDGLGRFKVLVVGRHRASRELMAESLAATGLRVAAAGDISGAVMELKASATEGKSDCDLILLDWDAKQAGSLQLLQDMSEVPSLAGIPYILMHHYFQHEEAASSSRPYPPLGMLEKPIDHVKLLAEVLKALVPEERKSSSEERNSSGEQAPATLSQDEFKRLQDARILVVEDNEVNRLILRGMIEAYDASVYTVGDGKEAVDTIAHAPSEFFDMILMDLQMSPMDGYEATGHIRRIERDTPIIAISAFALMSEKEKALEAGMNDFISKPIDPGELIAAIAKQIRRRSGDMASFIDLDALYHRLNGNGDLVCRVLRTFIGEHEDFVSQIRDDLSSGNEQGVKRRIHNVKGVAANLAMDALFRCAQQAEASIMKGQQAEIAQAMDKLAAVMNLVLQQAAMDAEKIGRQTSTAFTGSTSGNLPALIDELDNLLCDNKMSALGVFAQISGMLGHKPAFKKELDRMERLMAKLNYKEARLALAEITRRLDTEEAT</sequence>
<dbReference type="SMART" id="SM00448">
    <property type="entry name" value="REC"/>
    <property type="match status" value="1"/>
</dbReference>
<dbReference type="CDD" id="cd00082">
    <property type="entry name" value="HisKA"/>
    <property type="match status" value="1"/>
</dbReference>
<dbReference type="PROSITE" id="PS50924">
    <property type="entry name" value="MHYT"/>
    <property type="match status" value="1"/>
</dbReference>
<dbReference type="Gene3D" id="3.30.450.20">
    <property type="entry name" value="PAS domain"/>
    <property type="match status" value="2"/>
</dbReference>
<dbReference type="Gene3D" id="2.10.70.100">
    <property type="match status" value="1"/>
</dbReference>
<feature type="domain" description="MHYT" evidence="27">
    <location>
        <begin position="9"/>
        <end position="203"/>
    </location>
</feature>
<feature type="transmembrane region" description="Helical" evidence="20">
    <location>
        <begin position="339"/>
        <end position="357"/>
    </location>
</feature>
<accession>A0A329ME47</accession>
<evidence type="ECO:0000313" key="28">
    <source>
        <dbReference type="EMBL" id="RAV17842.1"/>
    </source>
</evidence>
<feature type="domain" description="PAC" evidence="25">
    <location>
        <begin position="455"/>
        <end position="506"/>
    </location>
</feature>
<dbReference type="InterPro" id="IPR003661">
    <property type="entry name" value="HisK_dim/P_dom"/>
</dbReference>
<organism evidence="28 29">
    <name type="scientific">Paenibacillus contaminans</name>
    <dbReference type="NCBI Taxonomy" id="450362"/>
    <lineage>
        <taxon>Bacteria</taxon>
        <taxon>Bacillati</taxon>
        <taxon>Bacillota</taxon>
        <taxon>Bacilli</taxon>
        <taxon>Bacillales</taxon>
        <taxon>Paenibacillaceae</taxon>
        <taxon>Paenibacillus</taxon>
    </lineage>
</organism>
<dbReference type="InterPro" id="IPR005467">
    <property type="entry name" value="His_kinase_dom"/>
</dbReference>
<dbReference type="AlphaFoldDB" id="A0A329ME47"/>
<dbReference type="InterPro" id="IPR001789">
    <property type="entry name" value="Sig_transdc_resp-reg_receiver"/>
</dbReference>
<keyword evidence="6 19" id="KW-0597">Phosphoprotein</keyword>
<dbReference type="InterPro" id="IPR013767">
    <property type="entry name" value="PAS_fold"/>
</dbReference>
<comment type="similarity">
    <text evidence="3">In the N-terminal section; belongs to the phytochrome family.</text>
</comment>
<dbReference type="InterPro" id="IPR008207">
    <property type="entry name" value="Sig_transdc_His_kin_Hpt_dom"/>
</dbReference>
<reference evidence="28 29" key="1">
    <citation type="journal article" date="2009" name="Int. J. Syst. Evol. Microbiol.">
        <title>Paenibacillus contaminans sp. nov., isolated from a contaminated laboratory plate.</title>
        <authorList>
            <person name="Chou J.H."/>
            <person name="Lee J.H."/>
            <person name="Lin M.C."/>
            <person name="Chang P.S."/>
            <person name="Arun A.B."/>
            <person name="Young C.C."/>
            <person name="Chen W.M."/>
        </authorList>
    </citation>
    <scope>NUCLEOTIDE SEQUENCE [LARGE SCALE GENOMIC DNA]</scope>
    <source>
        <strain evidence="28 29">CKOBP-6</strain>
    </source>
</reference>
<dbReference type="SUPFAM" id="SSF47226">
    <property type="entry name" value="Histidine-containing phosphotransfer domain, HPT domain"/>
    <property type="match status" value="1"/>
</dbReference>
<feature type="domain" description="PAS" evidence="24">
    <location>
        <begin position="256"/>
        <end position="326"/>
    </location>
</feature>
<dbReference type="Pfam" id="PF00512">
    <property type="entry name" value="HisKA"/>
    <property type="match status" value="1"/>
</dbReference>
<proteinExistence type="inferred from homology"/>
<evidence type="ECO:0000259" key="23">
    <source>
        <dbReference type="PROSITE" id="PS50110"/>
    </source>
</evidence>
<dbReference type="Gene3D" id="3.40.50.2300">
    <property type="match status" value="2"/>
</dbReference>
<evidence type="ECO:0000256" key="7">
    <source>
        <dbReference type="ARBA" id="ARBA00022679"/>
    </source>
</evidence>
<dbReference type="EC" id="2.7.13.3" evidence="4"/>
<name>A0A329ME47_9BACL</name>
<dbReference type="SUPFAM" id="SSF55785">
    <property type="entry name" value="PYP-like sensor domain (PAS domain)"/>
    <property type="match status" value="2"/>
</dbReference>
<evidence type="ECO:0000256" key="19">
    <source>
        <dbReference type="PROSITE-ProRule" id="PRU00169"/>
    </source>
</evidence>
<feature type="transmembrane region" description="Helical" evidence="20">
    <location>
        <begin position="176"/>
        <end position="200"/>
    </location>
</feature>
<dbReference type="InterPro" id="IPR000700">
    <property type="entry name" value="PAS-assoc_C"/>
</dbReference>
<evidence type="ECO:0000256" key="12">
    <source>
        <dbReference type="ARBA" id="ARBA00022989"/>
    </source>
</evidence>
<feature type="transmembrane region" description="Helical" evidence="20">
    <location>
        <begin position="110"/>
        <end position="134"/>
    </location>
</feature>
<evidence type="ECO:0000256" key="9">
    <source>
        <dbReference type="ARBA" id="ARBA00022741"/>
    </source>
</evidence>
<gene>
    <name evidence="28" type="ORF">DQG23_25865</name>
</gene>
<evidence type="ECO:0000256" key="8">
    <source>
        <dbReference type="ARBA" id="ARBA00022692"/>
    </source>
</evidence>
<keyword evidence="7" id="KW-0808">Transferase</keyword>
<dbReference type="SUPFAM" id="SSF52172">
    <property type="entry name" value="CheY-like"/>
    <property type="match status" value="2"/>
</dbReference>
<evidence type="ECO:0000256" key="17">
    <source>
        <dbReference type="ARBA" id="ARBA00074306"/>
    </source>
</evidence>
<feature type="modified residue" description="Phosphohistidine" evidence="18">
    <location>
        <position position="1092"/>
    </location>
</feature>
<feature type="domain" description="HPt" evidence="26">
    <location>
        <begin position="1053"/>
        <end position="1153"/>
    </location>
</feature>
<evidence type="ECO:0000256" key="5">
    <source>
        <dbReference type="ARBA" id="ARBA00022475"/>
    </source>
</evidence>
<dbReference type="GO" id="GO:0005886">
    <property type="term" value="C:plasma membrane"/>
    <property type="evidence" value="ECO:0007669"/>
    <property type="project" value="UniProtKB-SubCell"/>
</dbReference>
<dbReference type="SMART" id="SM00091">
    <property type="entry name" value="PAS"/>
    <property type="match status" value="2"/>
</dbReference>
<dbReference type="Gene3D" id="1.10.287.130">
    <property type="match status" value="1"/>
</dbReference>
<dbReference type="OrthoDB" id="9803190at2"/>
<evidence type="ECO:0000256" key="2">
    <source>
        <dbReference type="ARBA" id="ARBA00004651"/>
    </source>
</evidence>
<keyword evidence="11" id="KW-0067">ATP-binding</keyword>
<dbReference type="GO" id="GO:0005524">
    <property type="term" value="F:ATP binding"/>
    <property type="evidence" value="ECO:0007669"/>
    <property type="project" value="UniProtKB-KW"/>
</dbReference>
<dbReference type="Gene3D" id="1.20.120.160">
    <property type="entry name" value="HPT domain"/>
    <property type="match status" value="1"/>
</dbReference>
<feature type="domain" description="Response regulatory" evidence="23">
    <location>
        <begin position="913"/>
        <end position="1030"/>
    </location>
</feature>
<dbReference type="Pfam" id="PF03707">
    <property type="entry name" value="MHYT"/>
    <property type="match status" value="3"/>
</dbReference>
<dbReference type="Pfam" id="PF08447">
    <property type="entry name" value="PAS_3"/>
    <property type="match status" value="1"/>
</dbReference>
<evidence type="ECO:0000256" key="16">
    <source>
        <dbReference type="ARBA" id="ARBA00068150"/>
    </source>
</evidence>
<evidence type="ECO:0000256" key="3">
    <source>
        <dbReference type="ARBA" id="ARBA00006402"/>
    </source>
</evidence>
<feature type="domain" description="Histidine kinase" evidence="22">
    <location>
        <begin position="517"/>
        <end position="738"/>
    </location>
</feature>
<dbReference type="Gene3D" id="3.30.565.10">
    <property type="entry name" value="Histidine kinase-like ATPase, C-terminal domain"/>
    <property type="match status" value="1"/>
</dbReference>
<dbReference type="InterPro" id="IPR036890">
    <property type="entry name" value="HATPase_C_sf"/>
</dbReference>
<comment type="subunit">
    <text evidence="15">At low DSF concentrations, interacts with RpfF.</text>
</comment>
<dbReference type="CDD" id="cd00130">
    <property type="entry name" value="PAS"/>
    <property type="match status" value="2"/>
</dbReference>
<evidence type="ECO:0000259" key="22">
    <source>
        <dbReference type="PROSITE" id="PS50109"/>
    </source>
</evidence>
<keyword evidence="29" id="KW-1185">Reference proteome</keyword>
<dbReference type="EMBL" id="QMFB01000017">
    <property type="protein sequence ID" value="RAV17842.1"/>
    <property type="molecule type" value="Genomic_DNA"/>
</dbReference>
<keyword evidence="10" id="KW-0418">Kinase</keyword>
<dbReference type="CDD" id="cd16922">
    <property type="entry name" value="HATPase_EvgS-ArcB-TorS-like"/>
    <property type="match status" value="1"/>
</dbReference>
<comment type="caution">
    <text evidence="20">Lacks conserved residue(s) required for the propagation of feature annotation.</text>
</comment>
<feature type="region of interest" description="Disordered" evidence="21">
    <location>
        <begin position="881"/>
        <end position="902"/>
    </location>
</feature>
<comment type="catalytic activity">
    <reaction evidence="1">
        <text>ATP + protein L-histidine = ADP + protein N-phospho-L-histidine.</text>
        <dbReference type="EC" id="2.7.13.3"/>
    </reaction>
</comment>
<feature type="transmembrane region" description="Helical" evidence="20">
    <location>
        <begin position="140"/>
        <end position="164"/>
    </location>
</feature>
<dbReference type="GO" id="GO:0006355">
    <property type="term" value="P:regulation of DNA-templated transcription"/>
    <property type="evidence" value="ECO:0007669"/>
    <property type="project" value="InterPro"/>
</dbReference>
<protein>
    <recommendedName>
        <fullName evidence="17">Circadian input-output histidine kinase CikA</fullName>
        <ecNumber evidence="4">2.7.13.3</ecNumber>
    </recommendedName>
    <alternativeName>
        <fullName evidence="16">Sensory/regulatory protein RpfC</fullName>
    </alternativeName>
</protein>
<dbReference type="InterPro" id="IPR036097">
    <property type="entry name" value="HisK_dim/P_sf"/>
</dbReference>
<keyword evidence="8 20" id="KW-0812">Transmembrane</keyword>
<dbReference type="SMART" id="SM00388">
    <property type="entry name" value="HisKA"/>
    <property type="match status" value="1"/>
</dbReference>
<keyword evidence="5" id="KW-1003">Cell membrane</keyword>
<feature type="domain" description="Response regulatory" evidence="23">
    <location>
        <begin position="755"/>
        <end position="878"/>
    </location>
</feature>
<dbReference type="InterPro" id="IPR011006">
    <property type="entry name" value="CheY-like_superfamily"/>
</dbReference>
<evidence type="ECO:0000256" key="10">
    <source>
        <dbReference type="ARBA" id="ARBA00022777"/>
    </source>
</evidence>